<evidence type="ECO:0000313" key="4">
    <source>
        <dbReference type="EMBL" id="ADU31855.1"/>
    </source>
</evidence>
<dbReference type="HOGENOM" id="CLU_029499_5_0_9"/>
<dbReference type="GO" id="GO:0016779">
    <property type="term" value="F:nucleotidyltransferase activity"/>
    <property type="evidence" value="ECO:0007669"/>
    <property type="project" value="UniProtKB-KW"/>
</dbReference>
<dbReference type="eggNOG" id="COG1213">
    <property type="taxonomic scope" value="Bacteria"/>
</dbReference>
<gene>
    <name evidence="4" type="ordered locus">Bcell_3614</name>
</gene>
<dbReference type="STRING" id="649639.Bcell_3614"/>
<evidence type="ECO:0000256" key="1">
    <source>
        <dbReference type="ARBA" id="ARBA00022679"/>
    </source>
</evidence>
<evidence type="ECO:0000256" key="2">
    <source>
        <dbReference type="ARBA" id="ARBA00022695"/>
    </source>
</evidence>
<organism evidence="4 5">
    <name type="scientific">Evansella cellulosilytica (strain ATCC 21833 / DSM 2522 / FERM P-1141 / JCM 9156 / N-4)</name>
    <name type="common">Bacillus cellulosilyticus</name>
    <dbReference type="NCBI Taxonomy" id="649639"/>
    <lineage>
        <taxon>Bacteria</taxon>
        <taxon>Bacillati</taxon>
        <taxon>Bacillota</taxon>
        <taxon>Bacilli</taxon>
        <taxon>Bacillales</taxon>
        <taxon>Bacillaceae</taxon>
        <taxon>Evansella</taxon>
    </lineage>
</organism>
<dbReference type="RefSeq" id="WP_013490186.1">
    <property type="nucleotide sequence ID" value="NC_014829.1"/>
</dbReference>
<keyword evidence="2" id="KW-0548">Nucleotidyltransferase</keyword>
<dbReference type="InterPro" id="IPR005835">
    <property type="entry name" value="NTP_transferase_dom"/>
</dbReference>
<sequence>MNLIILAAGRGKRLGNITRDIPKPLLKINNNTTTILENNIKGARNFDFIQTISVITGYHADSIDSRIEKYNGVKTLYNPKFSDVGPLLSIWTANSLISCDDSIIINGDTVYNKNIFSEIKSKCEKEGIYLLSSTKRSYASDDVKVNIENGLVIQVSKTLDESLCDAASAGVLIIKGKNNRRDFVDELGQIIKEEHKFGKIWHELINRLNESGKKVYSINVDIDSWYEIDTVEDYENLKVGWNI</sequence>
<dbReference type="PANTHER" id="PTHR43584">
    <property type="entry name" value="NUCLEOTIDYL TRANSFERASE"/>
    <property type="match status" value="1"/>
</dbReference>
<dbReference type="EMBL" id="CP002394">
    <property type="protein sequence ID" value="ADU31855.1"/>
    <property type="molecule type" value="Genomic_DNA"/>
</dbReference>
<proteinExistence type="predicted"/>
<name>E6TS86_EVAC2</name>
<dbReference type="Proteomes" id="UP000001401">
    <property type="component" value="Chromosome"/>
</dbReference>
<evidence type="ECO:0000259" key="3">
    <source>
        <dbReference type="Pfam" id="PF00483"/>
    </source>
</evidence>
<dbReference type="InterPro" id="IPR050065">
    <property type="entry name" value="GlmU-like"/>
</dbReference>
<evidence type="ECO:0000313" key="5">
    <source>
        <dbReference type="Proteomes" id="UP000001401"/>
    </source>
</evidence>
<feature type="domain" description="Nucleotidyl transferase" evidence="3">
    <location>
        <begin position="4"/>
        <end position="126"/>
    </location>
</feature>
<reference evidence="4 5" key="1">
    <citation type="submission" date="2010-12" db="EMBL/GenBank/DDBJ databases">
        <title>Complete sequence of Bacillus cellulosilyticus DSM 2522.</title>
        <authorList>
            <consortium name="US DOE Joint Genome Institute"/>
            <person name="Lucas S."/>
            <person name="Copeland A."/>
            <person name="Lapidus A."/>
            <person name="Cheng J.-F."/>
            <person name="Bruce D."/>
            <person name="Goodwin L."/>
            <person name="Pitluck S."/>
            <person name="Chertkov O."/>
            <person name="Detter J.C."/>
            <person name="Han C."/>
            <person name="Tapia R."/>
            <person name="Land M."/>
            <person name="Hauser L."/>
            <person name="Jeffries C."/>
            <person name="Kyrpides N."/>
            <person name="Ivanova N."/>
            <person name="Mikhailova N."/>
            <person name="Brumm P."/>
            <person name="Mead D."/>
            <person name="Woyke T."/>
        </authorList>
    </citation>
    <scope>NUCLEOTIDE SEQUENCE [LARGE SCALE GENOMIC DNA]</scope>
    <source>
        <strain evidence="5">ATCC 21833 / DSM 2522 / FERM P-1141 / JCM 9156 / N-4</strain>
    </source>
</reference>
<dbReference type="InterPro" id="IPR029044">
    <property type="entry name" value="Nucleotide-diphossugar_trans"/>
</dbReference>
<keyword evidence="5" id="KW-1185">Reference proteome</keyword>
<dbReference type="AlphaFoldDB" id="E6TS86"/>
<dbReference type="SUPFAM" id="SSF53448">
    <property type="entry name" value="Nucleotide-diphospho-sugar transferases"/>
    <property type="match status" value="1"/>
</dbReference>
<protein>
    <submittedName>
        <fullName evidence="4">Nucleotidyl transferase</fullName>
    </submittedName>
</protein>
<dbReference type="Pfam" id="PF00483">
    <property type="entry name" value="NTP_transferase"/>
    <property type="match status" value="1"/>
</dbReference>
<dbReference type="OrthoDB" id="9803871at2"/>
<accession>E6TS86</accession>
<dbReference type="PANTHER" id="PTHR43584:SF5">
    <property type="entry name" value="PROTEIN LICC"/>
    <property type="match status" value="1"/>
</dbReference>
<dbReference type="KEGG" id="bco:Bcell_3614"/>
<dbReference type="Gene3D" id="3.90.550.10">
    <property type="entry name" value="Spore Coat Polysaccharide Biosynthesis Protein SpsA, Chain A"/>
    <property type="match status" value="1"/>
</dbReference>
<keyword evidence="1 4" id="KW-0808">Transferase</keyword>